<evidence type="ECO:0000313" key="2">
    <source>
        <dbReference type="EMBL" id="GAA3887946.1"/>
    </source>
</evidence>
<keyword evidence="3" id="KW-1185">Reference proteome</keyword>
<keyword evidence="1" id="KW-1133">Transmembrane helix</keyword>
<comment type="caution">
    <text evidence="2">The sequence shown here is derived from an EMBL/GenBank/DDBJ whole genome shotgun (WGS) entry which is preliminary data.</text>
</comment>
<dbReference type="RefSeq" id="WP_345068583.1">
    <property type="nucleotide sequence ID" value="NZ_BAABCN010000012.1"/>
</dbReference>
<sequence length="126" mass="13347">MTTTAAILICIILGLLAIFQLLLIAGLPLGRFAWGGQHEVLPSRLRIGSAVSIVLYAMFAFIVLEAAQLTSVITSATFVTVAMWVLTGYFALGVLMNGISRSKPERNLMTPVSLVLAGLCLIVAIG</sequence>
<organism evidence="2 3">
    <name type="scientific">Leifsonia kafniensis</name>
    <dbReference type="NCBI Taxonomy" id="475957"/>
    <lineage>
        <taxon>Bacteria</taxon>
        <taxon>Bacillati</taxon>
        <taxon>Actinomycetota</taxon>
        <taxon>Actinomycetes</taxon>
        <taxon>Micrococcales</taxon>
        <taxon>Microbacteriaceae</taxon>
        <taxon>Leifsonia</taxon>
    </lineage>
</organism>
<proteinExistence type="predicted"/>
<keyword evidence="1" id="KW-0472">Membrane</keyword>
<reference evidence="3" key="1">
    <citation type="journal article" date="2019" name="Int. J. Syst. Evol. Microbiol.">
        <title>The Global Catalogue of Microorganisms (GCM) 10K type strain sequencing project: providing services to taxonomists for standard genome sequencing and annotation.</title>
        <authorList>
            <consortium name="The Broad Institute Genomics Platform"/>
            <consortium name="The Broad Institute Genome Sequencing Center for Infectious Disease"/>
            <person name="Wu L."/>
            <person name="Ma J."/>
        </authorList>
    </citation>
    <scope>NUCLEOTIDE SEQUENCE [LARGE SCALE GENOMIC DNA]</scope>
    <source>
        <strain evidence="3">JCM 17021</strain>
    </source>
</reference>
<evidence type="ECO:0000313" key="3">
    <source>
        <dbReference type="Proteomes" id="UP001501803"/>
    </source>
</evidence>
<evidence type="ECO:0008006" key="4">
    <source>
        <dbReference type="Google" id="ProtNLM"/>
    </source>
</evidence>
<feature type="transmembrane region" description="Helical" evidence="1">
    <location>
        <begin position="108"/>
        <end position="125"/>
    </location>
</feature>
<keyword evidence="1" id="KW-0812">Transmembrane</keyword>
<dbReference type="Proteomes" id="UP001501803">
    <property type="component" value="Unassembled WGS sequence"/>
</dbReference>
<feature type="transmembrane region" description="Helical" evidence="1">
    <location>
        <begin position="47"/>
        <end position="67"/>
    </location>
</feature>
<feature type="transmembrane region" description="Helical" evidence="1">
    <location>
        <begin position="73"/>
        <end position="96"/>
    </location>
</feature>
<protein>
    <recommendedName>
        <fullName evidence="4">DUF1304 domain-containing protein</fullName>
    </recommendedName>
</protein>
<feature type="transmembrane region" description="Helical" evidence="1">
    <location>
        <begin position="6"/>
        <end position="27"/>
    </location>
</feature>
<name>A0ABP7KTZ3_9MICO</name>
<dbReference type="EMBL" id="BAABCN010000012">
    <property type="protein sequence ID" value="GAA3887946.1"/>
    <property type="molecule type" value="Genomic_DNA"/>
</dbReference>
<evidence type="ECO:0000256" key="1">
    <source>
        <dbReference type="SAM" id="Phobius"/>
    </source>
</evidence>
<gene>
    <name evidence="2" type="ORF">GCM10022381_32340</name>
</gene>
<accession>A0ABP7KTZ3</accession>